<protein>
    <submittedName>
        <fullName evidence="1">NADH dehydrogenase [ubiquinone] complex I, assembly factor 7</fullName>
    </submittedName>
</protein>
<keyword evidence="2" id="KW-1185">Reference proteome</keyword>
<dbReference type="Proteomes" id="UP001431209">
    <property type="component" value="Unassembled WGS sequence"/>
</dbReference>
<evidence type="ECO:0000313" key="2">
    <source>
        <dbReference type="Proteomes" id="UP001431209"/>
    </source>
</evidence>
<accession>A0AAW2ZSP4</accession>
<reference evidence="1 2" key="1">
    <citation type="submission" date="2024-03" db="EMBL/GenBank/DDBJ databases">
        <title>The Acrasis kona genome and developmental transcriptomes reveal deep origins of eukaryotic multicellular pathways.</title>
        <authorList>
            <person name="Sheikh S."/>
            <person name="Fu C.-J."/>
            <person name="Brown M.W."/>
            <person name="Baldauf S.L."/>
        </authorList>
    </citation>
    <scope>NUCLEOTIDE SEQUENCE [LARGE SCALE GENOMIC DNA]</scope>
    <source>
        <strain evidence="1 2">ATCC MYA-3509</strain>
    </source>
</reference>
<sequence length="100" mass="11580">MKLVFYPRATFQFFSSVLKRIGQNAHHEKKALYGTVGLIGGSWTLLLLDNVFTHSRINSNAKSNRWHAFRNDTAQEEFERLQLFVSKEKQLRAQQALQGN</sequence>
<gene>
    <name evidence="1" type="ORF">AKO1_010267</name>
</gene>
<comment type="caution">
    <text evidence="1">The sequence shown here is derived from an EMBL/GenBank/DDBJ whole genome shotgun (WGS) entry which is preliminary data.</text>
</comment>
<organism evidence="1 2">
    <name type="scientific">Acrasis kona</name>
    <dbReference type="NCBI Taxonomy" id="1008807"/>
    <lineage>
        <taxon>Eukaryota</taxon>
        <taxon>Discoba</taxon>
        <taxon>Heterolobosea</taxon>
        <taxon>Tetramitia</taxon>
        <taxon>Eutetramitia</taxon>
        <taxon>Acrasidae</taxon>
        <taxon>Acrasis</taxon>
    </lineage>
</organism>
<evidence type="ECO:0000313" key="1">
    <source>
        <dbReference type="EMBL" id="KAL0491850.1"/>
    </source>
</evidence>
<dbReference type="AlphaFoldDB" id="A0AAW2ZSP4"/>
<proteinExistence type="predicted"/>
<dbReference type="EMBL" id="JAOPGA020001877">
    <property type="protein sequence ID" value="KAL0491850.1"/>
    <property type="molecule type" value="Genomic_DNA"/>
</dbReference>
<name>A0AAW2ZSP4_9EUKA</name>